<name>V4AMP5_LOTGI</name>
<feature type="transmembrane region" description="Helical" evidence="11">
    <location>
        <begin position="403"/>
        <end position="425"/>
    </location>
</feature>
<evidence type="ECO:0000256" key="9">
    <source>
        <dbReference type="ARBA" id="ARBA00023136"/>
    </source>
</evidence>
<dbReference type="Gene3D" id="2.40.30.10">
    <property type="entry name" value="Translation factors"/>
    <property type="match status" value="1"/>
</dbReference>
<dbReference type="GO" id="GO:0006952">
    <property type="term" value="P:defense response"/>
    <property type="evidence" value="ECO:0007669"/>
    <property type="project" value="TreeGrafter"/>
</dbReference>
<dbReference type="HOGENOM" id="CLU_009773_0_0_1"/>
<dbReference type="InterPro" id="IPR000778">
    <property type="entry name" value="Cyt_b245_heavy_chain"/>
</dbReference>
<dbReference type="Pfam" id="PF01794">
    <property type="entry name" value="Ferric_reduct"/>
    <property type="match status" value="1"/>
</dbReference>
<dbReference type="SFLD" id="SFLDG01168">
    <property type="entry name" value="Ferric_reductase_subgroup_(FRE"/>
    <property type="match status" value="1"/>
</dbReference>
<evidence type="ECO:0000256" key="10">
    <source>
        <dbReference type="ARBA" id="ARBA00049908"/>
    </source>
</evidence>
<dbReference type="STRING" id="225164.V4AMP5"/>
<evidence type="ECO:0000256" key="4">
    <source>
        <dbReference type="ARBA" id="ARBA00022827"/>
    </source>
</evidence>
<dbReference type="PROSITE" id="PS51384">
    <property type="entry name" value="FAD_FR"/>
    <property type="match status" value="1"/>
</dbReference>
<dbReference type="AlphaFoldDB" id="V4AMP5"/>
<dbReference type="GO" id="GO:0016175">
    <property type="term" value="F:superoxide-generating NAD(P)H oxidase activity"/>
    <property type="evidence" value="ECO:0007669"/>
    <property type="project" value="TreeGrafter"/>
</dbReference>
<dbReference type="SFLD" id="SFLDS00052">
    <property type="entry name" value="Ferric_Reductase_Domain"/>
    <property type="match status" value="1"/>
</dbReference>
<sequence length="743" mass="85893">MANLELDPNCDEDCQWLEHMEAQFKKIAGEDNKIDLKEFKGALKIKESFFATRFFELFDNDKSGAIDLEELMRGLRLVIKGDYISKLKFLFDVYDADGNGSIDEAELRTVIQSCVDESSLSVSEADMNKLISVMFQSTDEDKSGLISFDELKTELDKHPGVMENLTISAAHWLRPPKPKKNTRACRYFTLKYWRNNRKEGVLFLLYFFINICLFALNCFLYRKSNVYIIIARGCGMCLNFNCAFILMTMLRKTITYIRTFKNLHFLPLDQHIEMHKLTGIMIAVFTVIHTLAHIGNAVVVAEDFGVTVWEFIFTTKANIGWVLGFAPLSGVILDVILIVMIICSMPFIRRSGHFQVFYWTHILYVPFWILCILHATNFWYWFIIPGIIFIIESLNRSKYIKKAAYGATYITNVYLLPYRVIHLVISRPPKWRYRPGDYVFIQIPAIAKYEWHPFTISSAPEQEGTFWLHIRSAGHWTNKLYDYFDSYDPNTYQYGTFNKGFGLDVMEAGGTIEEGTYRRLSSTGNTDQLKTTKPMSKIVRVKIYIDGPFGTSAREIFDTEHAVLVGSGIGVTPFASILQSILHRFQSATRTCPKCQHSFYDQRGPGMKIKRVDFIWINRDQKNFEWFVRMLTDIEVEQANYDKFGRIIHMHMYMTSALSKTDMKGLGLQMALELLHTKEHRDVLTGLRTRTHAGRPNFDELFGEIKQNKAGKVKVFLCGPQALAKDLKEKSDKFGFDFTKENF</sequence>
<evidence type="ECO:0000256" key="7">
    <source>
        <dbReference type="ARBA" id="ARBA00022989"/>
    </source>
</evidence>
<dbReference type="FunFam" id="3.40.50.80:FF:000012">
    <property type="entry name" value="NADPH oxidase, isoform B"/>
    <property type="match status" value="1"/>
</dbReference>
<evidence type="ECO:0000256" key="6">
    <source>
        <dbReference type="ARBA" id="ARBA00022857"/>
    </source>
</evidence>
<keyword evidence="3 11" id="KW-0812">Transmembrane</keyword>
<dbReference type="CDD" id="cd00051">
    <property type="entry name" value="EFh"/>
    <property type="match status" value="2"/>
</dbReference>
<evidence type="ECO:0000259" key="13">
    <source>
        <dbReference type="PROSITE" id="PS51384"/>
    </source>
</evidence>
<dbReference type="InterPro" id="IPR017938">
    <property type="entry name" value="Riboflavin_synthase-like_b-brl"/>
</dbReference>
<feature type="transmembrane region" description="Helical" evidence="11">
    <location>
        <begin position="228"/>
        <end position="250"/>
    </location>
</feature>
<dbReference type="SUPFAM" id="SSF52343">
    <property type="entry name" value="Ferredoxin reductase-like, C-terminal NADP-linked domain"/>
    <property type="match status" value="1"/>
</dbReference>
<keyword evidence="2" id="KW-0285">Flavoprotein</keyword>
<feature type="domain" description="EF-hand" evidence="12">
    <location>
        <begin position="126"/>
        <end position="161"/>
    </location>
</feature>
<dbReference type="FunFam" id="2.40.30.10:FF:000056">
    <property type="entry name" value="NADPH oxidase 5"/>
    <property type="match status" value="1"/>
</dbReference>
<feature type="transmembrane region" description="Helical" evidence="11">
    <location>
        <begin position="201"/>
        <end position="222"/>
    </location>
</feature>
<feature type="domain" description="FAD-binding FR-type" evidence="13">
    <location>
        <begin position="402"/>
        <end position="555"/>
    </location>
</feature>
<accession>V4AMP5</accession>
<evidence type="ECO:0008006" key="16">
    <source>
        <dbReference type="Google" id="ProtNLM"/>
    </source>
</evidence>
<dbReference type="EMBL" id="KB201262">
    <property type="protein sequence ID" value="ESO98417.1"/>
    <property type="molecule type" value="Genomic_DNA"/>
</dbReference>
<dbReference type="Gene3D" id="3.40.50.80">
    <property type="entry name" value="Nucleotide-binding domain of ferredoxin-NADP reductase (FNR) module"/>
    <property type="match status" value="1"/>
</dbReference>
<dbReference type="SMART" id="SM00054">
    <property type="entry name" value="EFh"/>
    <property type="match status" value="3"/>
</dbReference>
<dbReference type="GO" id="GO:0005509">
    <property type="term" value="F:calcium ion binding"/>
    <property type="evidence" value="ECO:0007669"/>
    <property type="project" value="InterPro"/>
</dbReference>
<feature type="domain" description="EF-hand" evidence="12">
    <location>
        <begin position="46"/>
        <end position="81"/>
    </location>
</feature>
<dbReference type="OrthoDB" id="167398at2759"/>
<dbReference type="PROSITE" id="PS50222">
    <property type="entry name" value="EF_HAND_2"/>
    <property type="match status" value="3"/>
</dbReference>
<evidence type="ECO:0000256" key="3">
    <source>
        <dbReference type="ARBA" id="ARBA00022692"/>
    </source>
</evidence>
<feature type="transmembrane region" description="Helical" evidence="11">
    <location>
        <begin position="277"/>
        <end position="299"/>
    </location>
</feature>
<evidence type="ECO:0000256" key="8">
    <source>
        <dbReference type="ARBA" id="ARBA00023002"/>
    </source>
</evidence>
<dbReference type="Pfam" id="PF13202">
    <property type="entry name" value="EF-hand_5"/>
    <property type="match status" value="1"/>
</dbReference>
<dbReference type="GeneID" id="20237994"/>
<feature type="domain" description="EF-hand" evidence="12">
    <location>
        <begin position="82"/>
        <end position="117"/>
    </location>
</feature>
<dbReference type="InterPro" id="IPR017927">
    <property type="entry name" value="FAD-bd_FR_type"/>
</dbReference>
<comment type="catalytic activity">
    <reaction evidence="10">
        <text>NADPH + 2 O2 = 2 superoxide + NADP(+) + H(+)</text>
        <dbReference type="Rhea" id="RHEA:63180"/>
        <dbReference type="ChEBI" id="CHEBI:15378"/>
        <dbReference type="ChEBI" id="CHEBI:15379"/>
        <dbReference type="ChEBI" id="CHEBI:18421"/>
        <dbReference type="ChEBI" id="CHEBI:57783"/>
        <dbReference type="ChEBI" id="CHEBI:58349"/>
    </reaction>
</comment>
<dbReference type="CDD" id="cd06186">
    <property type="entry name" value="NOX_Duox_like_FAD_NADP"/>
    <property type="match status" value="1"/>
</dbReference>
<evidence type="ECO:0000313" key="15">
    <source>
        <dbReference type="Proteomes" id="UP000030746"/>
    </source>
</evidence>
<dbReference type="Pfam" id="PF13499">
    <property type="entry name" value="EF-hand_7"/>
    <property type="match status" value="1"/>
</dbReference>
<protein>
    <recommendedName>
        <fullName evidence="16">NADPH oxidase 5</fullName>
    </recommendedName>
</protein>
<dbReference type="Pfam" id="PF08022">
    <property type="entry name" value="FAD_binding_8"/>
    <property type="match status" value="1"/>
</dbReference>
<dbReference type="InterPro" id="IPR050369">
    <property type="entry name" value="RBOH/FRE"/>
</dbReference>
<keyword evidence="8" id="KW-0560">Oxidoreductase</keyword>
<evidence type="ECO:0000256" key="11">
    <source>
        <dbReference type="SAM" id="Phobius"/>
    </source>
</evidence>
<comment type="subcellular location">
    <subcellularLocation>
        <location evidence="1">Membrane</location>
        <topology evidence="1">Multi-pass membrane protein</topology>
    </subcellularLocation>
</comment>
<dbReference type="CTD" id="20237994"/>
<dbReference type="InterPro" id="IPR039261">
    <property type="entry name" value="FNR_nucleotide-bd"/>
</dbReference>
<dbReference type="GO" id="GO:0042554">
    <property type="term" value="P:superoxide anion generation"/>
    <property type="evidence" value="ECO:0007669"/>
    <property type="project" value="TreeGrafter"/>
</dbReference>
<dbReference type="InterPro" id="IPR013112">
    <property type="entry name" value="FAD-bd_8"/>
</dbReference>
<dbReference type="InterPro" id="IPR018247">
    <property type="entry name" value="EF_Hand_1_Ca_BS"/>
</dbReference>
<dbReference type="Gene3D" id="1.10.238.10">
    <property type="entry name" value="EF-hand"/>
    <property type="match status" value="1"/>
</dbReference>
<feature type="transmembrane region" description="Helical" evidence="11">
    <location>
        <begin position="319"/>
        <end position="342"/>
    </location>
</feature>
<dbReference type="Proteomes" id="UP000030746">
    <property type="component" value="Unassembled WGS sequence"/>
</dbReference>
<dbReference type="RefSeq" id="XP_009051104.1">
    <property type="nucleotide sequence ID" value="XM_009052856.1"/>
</dbReference>
<dbReference type="PROSITE" id="PS00018">
    <property type="entry name" value="EF_HAND_1"/>
    <property type="match status" value="3"/>
</dbReference>
<organism evidence="14 15">
    <name type="scientific">Lottia gigantea</name>
    <name type="common">Giant owl limpet</name>
    <dbReference type="NCBI Taxonomy" id="225164"/>
    <lineage>
        <taxon>Eukaryota</taxon>
        <taxon>Metazoa</taxon>
        <taxon>Spiralia</taxon>
        <taxon>Lophotrochozoa</taxon>
        <taxon>Mollusca</taxon>
        <taxon>Gastropoda</taxon>
        <taxon>Patellogastropoda</taxon>
        <taxon>Lottioidea</taxon>
        <taxon>Lottiidae</taxon>
        <taxon>Lottia</taxon>
    </lineage>
</organism>
<dbReference type="InterPro" id="IPR002048">
    <property type="entry name" value="EF_hand_dom"/>
</dbReference>
<dbReference type="InterPro" id="IPR013121">
    <property type="entry name" value="Fe_red_NAD-bd_6"/>
</dbReference>
<dbReference type="KEGG" id="lgi:LOTGIDRAFT_159226"/>
<keyword evidence="9 11" id="KW-0472">Membrane</keyword>
<dbReference type="PANTHER" id="PTHR11972:SF58">
    <property type="entry name" value="NADPH OXIDASE 5"/>
    <property type="match status" value="1"/>
</dbReference>
<dbReference type="SUPFAM" id="SSF47473">
    <property type="entry name" value="EF-hand"/>
    <property type="match status" value="1"/>
</dbReference>
<gene>
    <name evidence="14" type="ORF">LOTGIDRAFT_159226</name>
</gene>
<evidence type="ECO:0000256" key="2">
    <source>
        <dbReference type="ARBA" id="ARBA00022630"/>
    </source>
</evidence>
<dbReference type="SFLD" id="SFLDG01169">
    <property type="entry name" value="NADPH_oxidase_subgroup_(NOX)"/>
    <property type="match status" value="1"/>
</dbReference>
<dbReference type="InterPro" id="IPR011992">
    <property type="entry name" value="EF-hand-dom_pair"/>
</dbReference>
<evidence type="ECO:0000256" key="1">
    <source>
        <dbReference type="ARBA" id="ARBA00004141"/>
    </source>
</evidence>
<evidence type="ECO:0000256" key="5">
    <source>
        <dbReference type="ARBA" id="ARBA00022837"/>
    </source>
</evidence>
<dbReference type="GO" id="GO:0043020">
    <property type="term" value="C:NADPH oxidase complex"/>
    <property type="evidence" value="ECO:0007669"/>
    <property type="project" value="TreeGrafter"/>
</dbReference>
<keyword evidence="7 11" id="KW-1133">Transmembrane helix</keyword>
<evidence type="ECO:0000259" key="12">
    <source>
        <dbReference type="PROSITE" id="PS50222"/>
    </source>
</evidence>
<keyword evidence="6" id="KW-0521">NADP</keyword>
<dbReference type="Pfam" id="PF08030">
    <property type="entry name" value="NAD_binding_6"/>
    <property type="match status" value="1"/>
</dbReference>
<evidence type="ECO:0000313" key="14">
    <source>
        <dbReference type="EMBL" id="ESO98417.1"/>
    </source>
</evidence>
<proteinExistence type="predicted"/>
<feature type="transmembrane region" description="Helical" evidence="11">
    <location>
        <begin position="363"/>
        <end position="391"/>
    </location>
</feature>
<keyword evidence="4" id="KW-0274">FAD</keyword>
<dbReference type="SUPFAM" id="SSF63380">
    <property type="entry name" value="Riboflavin synthase domain-like"/>
    <property type="match status" value="1"/>
</dbReference>
<dbReference type="PRINTS" id="PR00466">
    <property type="entry name" value="GP91PHOX"/>
</dbReference>
<keyword evidence="15" id="KW-1185">Reference proteome</keyword>
<keyword evidence="5" id="KW-0106">Calcium</keyword>
<dbReference type="PANTHER" id="PTHR11972">
    <property type="entry name" value="NADPH OXIDASE"/>
    <property type="match status" value="1"/>
</dbReference>
<dbReference type="OMA" id="FSWASEI"/>
<dbReference type="InterPro" id="IPR013130">
    <property type="entry name" value="Fe3_Rdtase_TM_dom"/>
</dbReference>
<reference evidence="14 15" key="1">
    <citation type="journal article" date="2013" name="Nature">
        <title>Insights into bilaterian evolution from three spiralian genomes.</title>
        <authorList>
            <person name="Simakov O."/>
            <person name="Marletaz F."/>
            <person name="Cho S.J."/>
            <person name="Edsinger-Gonzales E."/>
            <person name="Havlak P."/>
            <person name="Hellsten U."/>
            <person name="Kuo D.H."/>
            <person name="Larsson T."/>
            <person name="Lv J."/>
            <person name="Arendt D."/>
            <person name="Savage R."/>
            <person name="Osoegawa K."/>
            <person name="de Jong P."/>
            <person name="Grimwood J."/>
            <person name="Chapman J.A."/>
            <person name="Shapiro H."/>
            <person name="Aerts A."/>
            <person name="Otillar R.P."/>
            <person name="Terry A.Y."/>
            <person name="Boore J.L."/>
            <person name="Grigoriev I.V."/>
            <person name="Lindberg D.R."/>
            <person name="Seaver E.C."/>
            <person name="Weisblat D.A."/>
            <person name="Putnam N.H."/>
            <person name="Rokhsar D.S."/>
        </authorList>
    </citation>
    <scope>NUCLEOTIDE SEQUENCE [LARGE SCALE GENOMIC DNA]</scope>
</reference>